<name>A0A0E0JRS5_ORYPU</name>
<dbReference type="AlphaFoldDB" id="A0A0E0JRS5"/>
<dbReference type="Proteomes" id="UP000026962">
    <property type="component" value="Chromosome 1"/>
</dbReference>
<dbReference type="EnsemblPlants" id="OPUNC01G37990.1">
    <property type="protein sequence ID" value="OPUNC01G37990.1"/>
    <property type="gene ID" value="OPUNC01G37990"/>
</dbReference>
<evidence type="ECO:0000313" key="2">
    <source>
        <dbReference type="Proteomes" id="UP000026962"/>
    </source>
</evidence>
<protein>
    <submittedName>
        <fullName evidence="1">Uncharacterized protein</fullName>
    </submittedName>
</protein>
<dbReference type="HOGENOM" id="CLU_1263312_0_0_1"/>
<proteinExistence type="predicted"/>
<keyword evidence="2" id="KW-1185">Reference proteome</keyword>
<dbReference type="Gramene" id="OPUNC01G37990.1">
    <property type="protein sequence ID" value="OPUNC01G37990.1"/>
    <property type="gene ID" value="OPUNC01G37990"/>
</dbReference>
<reference evidence="1" key="1">
    <citation type="submission" date="2015-04" db="UniProtKB">
        <authorList>
            <consortium name="EnsemblPlants"/>
        </authorList>
    </citation>
    <scope>IDENTIFICATION</scope>
</reference>
<organism evidence="1">
    <name type="scientific">Oryza punctata</name>
    <name type="common">Red rice</name>
    <dbReference type="NCBI Taxonomy" id="4537"/>
    <lineage>
        <taxon>Eukaryota</taxon>
        <taxon>Viridiplantae</taxon>
        <taxon>Streptophyta</taxon>
        <taxon>Embryophyta</taxon>
        <taxon>Tracheophyta</taxon>
        <taxon>Spermatophyta</taxon>
        <taxon>Magnoliopsida</taxon>
        <taxon>Liliopsida</taxon>
        <taxon>Poales</taxon>
        <taxon>Poaceae</taxon>
        <taxon>BOP clade</taxon>
        <taxon>Oryzoideae</taxon>
        <taxon>Oryzeae</taxon>
        <taxon>Oryzinae</taxon>
        <taxon>Oryza</taxon>
    </lineage>
</organism>
<evidence type="ECO:0000313" key="1">
    <source>
        <dbReference type="EnsemblPlants" id="OPUNC01G37990.1"/>
    </source>
</evidence>
<sequence>MAAAATTGMARRAEMVCLLVRHHNDITLHSHSRGLGLEARIGDDVDGMPSQKERGTPMRKVVGRPAAFDGLATPFAAFLARRPCLLRPPLSSSFSFLLGRGRPKRVGEVADERWGGERRPTLSRGQGSICTSASAVSASTKPVVALARLPPPFSPAVTLTRRHPCLFPPPVVRRSRWQSSVGLADYLPFSPRVASRLSPIYHQWPPSLKKRREENKREK</sequence>
<accession>A0A0E0JRS5</accession>
<reference evidence="1" key="2">
    <citation type="submission" date="2018-05" db="EMBL/GenBank/DDBJ databases">
        <title>OpunRS2 (Oryza punctata Reference Sequence Version 2).</title>
        <authorList>
            <person name="Zhang J."/>
            <person name="Kudrna D."/>
            <person name="Lee S."/>
            <person name="Talag J."/>
            <person name="Welchert J."/>
            <person name="Wing R.A."/>
        </authorList>
    </citation>
    <scope>NUCLEOTIDE SEQUENCE [LARGE SCALE GENOMIC DNA]</scope>
</reference>